<evidence type="ECO:0000313" key="2">
    <source>
        <dbReference type="EMBL" id="QBB71699.1"/>
    </source>
</evidence>
<name>A0A411HMJ4_9GAMM</name>
<keyword evidence="3" id="KW-1185">Reference proteome</keyword>
<dbReference type="Pfam" id="PF02627">
    <property type="entry name" value="CMD"/>
    <property type="match status" value="1"/>
</dbReference>
<dbReference type="EMBL" id="CP035704">
    <property type="protein sequence ID" value="QBB71699.1"/>
    <property type="molecule type" value="Genomic_DNA"/>
</dbReference>
<sequence length="221" mass="24254">MRCLSYMPSSLQCGSRIAQRSPTIFKESAMSHFIVHSLDTAPPDSRALLERSKKEWGFIPTLHGILAESAPVLHAYQSLFALGQKSGFTPAEQQVVYLTVSAFHECEYCVAGHTYLARAAKLDEQAIASLRNGTPIADAKLDALRIFTDTVVRERGLAGSDALEEFFAAGYGHAQMLEVVMIIATKTISNYVNHLVHTPKESFMSDPTLGWVAPRNRGQVA</sequence>
<dbReference type="PANTHER" id="PTHR35446:SF3">
    <property type="entry name" value="CMD DOMAIN-CONTAINING PROTEIN"/>
    <property type="match status" value="1"/>
</dbReference>
<dbReference type="InterPro" id="IPR004675">
    <property type="entry name" value="AhpD_core"/>
</dbReference>
<dbReference type="Gene3D" id="1.20.1290.10">
    <property type="entry name" value="AhpD-like"/>
    <property type="match status" value="1"/>
</dbReference>
<protein>
    <submittedName>
        <fullName evidence="2">Carboxymuconolactone decarboxylase family protein</fullName>
    </submittedName>
</protein>
<accession>A0A411HMJ4</accession>
<evidence type="ECO:0000313" key="3">
    <source>
        <dbReference type="Proteomes" id="UP000291562"/>
    </source>
</evidence>
<evidence type="ECO:0000259" key="1">
    <source>
        <dbReference type="Pfam" id="PF02627"/>
    </source>
</evidence>
<gene>
    <name evidence="2" type="ORF">ELE36_15785</name>
</gene>
<dbReference type="KEGG" id="xbc:ELE36_15785"/>
<dbReference type="InterPro" id="IPR003779">
    <property type="entry name" value="CMD-like"/>
</dbReference>
<dbReference type="Proteomes" id="UP000291562">
    <property type="component" value="Chromosome"/>
</dbReference>
<dbReference type="OrthoDB" id="9808310at2"/>
<dbReference type="SUPFAM" id="SSF69118">
    <property type="entry name" value="AhpD-like"/>
    <property type="match status" value="1"/>
</dbReference>
<dbReference type="InterPro" id="IPR029032">
    <property type="entry name" value="AhpD-like"/>
</dbReference>
<feature type="domain" description="Carboxymuconolactone decarboxylase-like" evidence="1">
    <location>
        <begin position="80"/>
        <end position="146"/>
    </location>
</feature>
<dbReference type="GO" id="GO:0051920">
    <property type="term" value="F:peroxiredoxin activity"/>
    <property type="evidence" value="ECO:0007669"/>
    <property type="project" value="InterPro"/>
</dbReference>
<organism evidence="2 3">
    <name type="scientific">Pseudolysobacter antarcticus</name>
    <dbReference type="NCBI Taxonomy" id="2511995"/>
    <lineage>
        <taxon>Bacteria</taxon>
        <taxon>Pseudomonadati</taxon>
        <taxon>Pseudomonadota</taxon>
        <taxon>Gammaproteobacteria</taxon>
        <taxon>Lysobacterales</taxon>
        <taxon>Rhodanobacteraceae</taxon>
        <taxon>Pseudolysobacter</taxon>
    </lineage>
</organism>
<reference evidence="2 3" key="1">
    <citation type="submission" date="2019-01" db="EMBL/GenBank/DDBJ databases">
        <title>Pseudolysobacter antarctica gen. nov., sp. nov., isolated from Fildes Peninsula, Antarctica.</title>
        <authorList>
            <person name="Wei Z."/>
            <person name="Peng F."/>
        </authorList>
    </citation>
    <scope>NUCLEOTIDE SEQUENCE [LARGE SCALE GENOMIC DNA]</scope>
    <source>
        <strain evidence="2 3">AQ6-296</strain>
    </source>
</reference>
<dbReference type="PANTHER" id="PTHR35446">
    <property type="entry name" value="SI:CH211-175M2.5"/>
    <property type="match status" value="1"/>
</dbReference>
<dbReference type="AlphaFoldDB" id="A0A411HMJ4"/>
<proteinExistence type="predicted"/>
<dbReference type="NCBIfam" id="TIGR00778">
    <property type="entry name" value="ahpD_dom"/>
    <property type="match status" value="1"/>
</dbReference>